<keyword evidence="4" id="KW-0808">Transferase</keyword>
<dbReference type="Pfam" id="PF13231">
    <property type="entry name" value="PMT_2"/>
    <property type="match status" value="1"/>
</dbReference>
<reference evidence="10 11" key="1">
    <citation type="journal article" date="2016" name="Nat. Commun.">
        <title>Thousands of microbial genomes shed light on interconnected biogeochemical processes in an aquifer system.</title>
        <authorList>
            <person name="Anantharaman K."/>
            <person name="Brown C.T."/>
            <person name="Hug L.A."/>
            <person name="Sharon I."/>
            <person name="Castelle C.J."/>
            <person name="Probst A.J."/>
            <person name="Thomas B.C."/>
            <person name="Singh A."/>
            <person name="Wilkins M.J."/>
            <person name="Karaoz U."/>
            <person name="Brodie E.L."/>
            <person name="Williams K.H."/>
            <person name="Hubbard S.S."/>
            <person name="Banfield J.F."/>
        </authorList>
    </citation>
    <scope>NUCLEOTIDE SEQUENCE [LARGE SCALE GENOMIC DNA]</scope>
</reference>
<feature type="transmembrane region" description="Helical" evidence="8">
    <location>
        <begin position="230"/>
        <end position="250"/>
    </location>
</feature>
<dbReference type="EMBL" id="MHNI01000014">
    <property type="protein sequence ID" value="OGZ42748.1"/>
    <property type="molecule type" value="Genomic_DNA"/>
</dbReference>
<dbReference type="AlphaFoldDB" id="A0A1G2FYR1"/>
<evidence type="ECO:0000313" key="11">
    <source>
        <dbReference type="Proteomes" id="UP000176700"/>
    </source>
</evidence>
<feature type="transmembrane region" description="Helical" evidence="8">
    <location>
        <begin position="330"/>
        <end position="347"/>
    </location>
</feature>
<feature type="transmembrane region" description="Helical" evidence="8">
    <location>
        <begin position="112"/>
        <end position="130"/>
    </location>
</feature>
<dbReference type="PANTHER" id="PTHR33908:SF11">
    <property type="entry name" value="MEMBRANE PROTEIN"/>
    <property type="match status" value="1"/>
</dbReference>
<evidence type="ECO:0000256" key="2">
    <source>
        <dbReference type="ARBA" id="ARBA00022475"/>
    </source>
</evidence>
<sequence>MPRTNNQRIVRYFTHGSFWLIAVLLLAMLLRFPSLSKGDAITDEVLYAFRAIGMMDFDEAEDQTTPLEWFDKKATNSETPIPWWTNLSFHDHPPLVFLLQYVSMKLFGETTFGFRLPSAIVGVASVYLMYLIGALLYSRTVGILSALLLGVTVNHVYISRIGLQEAMVIFFMLLASYFFLRSLGKDTYFIWTGVAVGLAVTTKYTAFILVPIFITYLLLFQREFFLNKKFWVGIFVAIMLFSPVLIYNVMLYQAVGHFDFQFSHIFGQSPEVWNIQPGKEIGSIADRAEAFIPRMYRSNSFLVVSLFLLTVAAFLASLFKNPKKTFQPHAFLAIATAFIIALIFFFIGPSYRFLTLLTPFAALGISLFLYKLYDRFFYNKKKIAFILLGLFVVFELFYSINSHILPYPKGKVVWGYSAVSAEQYRWGFNRLADYLEKELEGKMPAQVFYMRYAFLESLHEKATSKALAKGLPRYSAVIVYDANINKMAQLWVLDRLNIYHGWPVVNTEQYIEYMIENGFDDIAGSGFEHYYFIRPKNVLLIKEEHRTLTGLQFEKELVSRGIEPVSIYNDRGEEAFLIYKF</sequence>
<dbReference type="GO" id="GO:0009103">
    <property type="term" value="P:lipopolysaccharide biosynthetic process"/>
    <property type="evidence" value="ECO:0007669"/>
    <property type="project" value="UniProtKB-ARBA"/>
</dbReference>
<comment type="caution">
    <text evidence="10">The sequence shown here is derived from an EMBL/GenBank/DDBJ whole genome shotgun (WGS) entry which is preliminary data.</text>
</comment>
<proteinExistence type="predicted"/>
<feature type="transmembrane region" description="Helical" evidence="8">
    <location>
        <begin position="189"/>
        <end position="218"/>
    </location>
</feature>
<keyword evidence="3" id="KW-0328">Glycosyltransferase</keyword>
<dbReference type="GO" id="GO:0016763">
    <property type="term" value="F:pentosyltransferase activity"/>
    <property type="evidence" value="ECO:0007669"/>
    <property type="project" value="TreeGrafter"/>
</dbReference>
<feature type="transmembrane region" description="Helical" evidence="8">
    <location>
        <begin position="165"/>
        <end position="183"/>
    </location>
</feature>
<dbReference type="InterPro" id="IPR050297">
    <property type="entry name" value="LipidA_mod_glycosyltrf_83"/>
</dbReference>
<dbReference type="PANTHER" id="PTHR33908">
    <property type="entry name" value="MANNOSYLTRANSFERASE YKCB-RELATED"/>
    <property type="match status" value="1"/>
</dbReference>
<evidence type="ECO:0000313" key="10">
    <source>
        <dbReference type="EMBL" id="OGZ42748.1"/>
    </source>
</evidence>
<keyword evidence="6 8" id="KW-1133">Transmembrane helix</keyword>
<feature type="transmembrane region" description="Helical" evidence="8">
    <location>
        <begin position="353"/>
        <end position="370"/>
    </location>
</feature>
<accession>A0A1G2FYR1</accession>
<protein>
    <recommendedName>
        <fullName evidence="9">Glycosyltransferase RgtA/B/C/D-like domain-containing protein</fullName>
    </recommendedName>
</protein>
<keyword evidence="7 8" id="KW-0472">Membrane</keyword>
<feature type="transmembrane region" description="Helical" evidence="8">
    <location>
        <begin position="300"/>
        <end position="318"/>
    </location>
</feature>
<evidence type="ECO:0000256" key="6">
    <source>
        <dbReference type="ARBA" id="ARBA00022989"/>
    </source>
</evidence>
<evidence type="ECO:0000256" key="1">
    <source>
        <dbReference type="ARBA" id="ARBA00004651"/>
    </source>
</evidence>
<evidence type="ECO:0000256" key="3">
    <source>
        <dbReference type="ARBA" id="ARBA00022676"/>
    </source>
</evidence>
<dbReference type="Proteomes" id="UP000176700">
    <property type="component" value="Unassembled WGS sequence"/>
</dbReference>
<feature type="domain" description="Glycosyltransferase RgtA/B/C/D-like" evidence="9">
    <location>
        <begin position="91"/>
        <end position="247"/>
    </location>
</feature>
<evidence type="ECO:0000256" key="4">
    <source>
        <dbReference type="ARBA" id="ARBA00022679"/>
    </source>
</evidence>
<evidence type="ECO:0000256" key="8">
    <source>
        <dbReference type="SAM" id="Phobius"/>
    </source>
</evidence>
<gene>
    <name evidence="10" type="ORF">A2W41_03345</name>
</gene>
<evidence type="ECO:0000256" key="7">
    <source>
        <dbReference type="ARBA" id="ARBA00023136"/>
    </source>
</evidence>
<dbReference type="GO" id="GO:0005886">
    <property type="term" value="C:plasma membrane"/>
    <property type="evidence" value="ECO:0007669"/>
    <property type="project" value="UniProtKB-SubCell"/>
</dbReference>
<evidence type="ECO:0000256" key="5">
    <source>
        <dbReference type="ARBA" id="ARBA00022692"/>
    </source>
</evidence>
<dbReference type="InterPro" id="IPR038731">
    <property type="entry name" value="RgtA/B/C-like"/>
</dbReference>
<name>A0A1G2FYR1_9BACT</name>
<comment type="subcellular location">
    <subcellularLocation>
        <location evidence="1">Cell membrane</location>
        <topology evidence="1">Multi-pass membrane protein</topology>
    </subcellularLocation>
</comment>
<evidence type="ECO:0000259" key="9">
    <source>
        <dbReference type="Pfam" id="PF13231"/>
    </source>
</evidence>
<feature type="transmembrane region" description="Helical" evidence="8">
    <location>
        <begin position="382"/>
        <end position="400"/>
    </location>
</feature>
<feature type="transmembrane region" description="Helical" evidence="8">
    <location>
        <begin position="12"/>
        <end position="30"/>
    </location>
</feature>
<keyword evidence="2" id="KW-1003">Cell membrane</keyword>
<organism evidence="10 11">
    <name type="scientific">Candidatus Ryanbacteria bacterium RIFCSPHIGHO2_01_45_13</name>
    <dbReference type="NCBI Taxonomy" id="1802112"/>
    <lineage>
        <taxon>Bacteria</taxon>
        <taxon>Candidatus Ryaniibacteriota</taxon>
    </lineage>
</organism>
<keyword evidence="5 8" id="KW-0812">Transmembrane</keyword>